<evidence type="ECO:0008006" key="4">
    <source>
        <dbReference type="Google" id="ProtNLM"/>
    </source>
</evidence>
<gene>
    <name evidence="2" type="ORF">OMO38_06430</name>
</gene>
<feature type="compositionally biased region" description="Polar residues" evidence="1">
    <location>
        <begin position="48"/>
        <end position="57"/>
    </location>
</feature>
<dbReference type="Proteomes" id="UP001163731">
    <property type="component" value="Unassembled WGS sequence"/>
</dbReference>
<accession>A0ABT3HWH9</accession>
<evidence type="ECO:0000313" key="2">
    <source>
        <dbReference type="EMBL" id="MCW3168157.1"/>
    </source>
</evidence>
<dbReference type="PROSITE" id="PS51257">
    <property type="entry name" value="PROKAR_LIPOPROTEIN"/>
    <property type="match status" value="1"/>
</dbReference>
<evidence type="ECO:0000256" key="1">
    <source>
        <dbReference type="SAM" id="MobiDB-lite"/>
    </source>
</evidence>
<reference evidence="2" key="1">
    <citation type="submission" date="2022-10" db="EMBL/GenBank/DDBJ databases">
        <title>Chryseobacterium babae sp. nov. isolated from the gut of the beetle Oryctes rhinoceros, and Chryseobacterium kimseyorum sp. nov., isolated from a stick insect rearing cage.</title>
        <authorList>
            <person name="Shelomi M."/>
            <person name="Han C.-J."/>
            <person name="Chen W.-M."/>
            <person name="Chen H.-K."/>
            <person name="Liaw S.-J."/>
            <person name="Muhle E."/>
            <person name="Clermont D."/>
        </authorList>
    </citation>
    <scope>NUCLEOTIDE SEQUENCE</scope>
    <source>
        <strain evidence="2">09-1422</strain>
    </source>
</reference>
<dbReference type="EMBL" id="JAPDHW010000003">
    <property type="protein sequence ID" value="MCW3168157.1"/>
    <property type="molecule type" value="Genomic_DNA"/>
</dbReference>
<evidence type="ECO:0000313" key="3">
    <source>
        <dbReference type="Proteomes" id="UP001163731"/>
    </source>
</evidence>
<protein>
    <recommendedName>
        <fullName evidence="4">Lipoprotein</fullName>
    </recommendedName>
</protein>
<organism evidence="2 3">
    <name type="scientific">Chryseobacterium kimseyorum</name>
    <dbReference type="NCBI Taxonomy" id="2984028"/>
    <lineage>
        <taxon>Bacteria</taxon>
        <taxon>Pseudomonadati</taxon>
        <taxon>Bacteroidota</taxon>
        <taxon>Flavobacteriia</taxon>
        <taxon>Flavobacteriales</taxon>
        <taxon>Weeksellaceae</taxon>
        <taxon>Chryseobacterium group</taxon>
        <taxon>Chryseobacterium</taxon>
    </lineage>
</organism>
<proteinExistence type="predicted"/>
<keyword evidence="3" id="KW-1185">Reference proteome</keyword>
<feature type="region of interest" description="Disordered" evidence="1">
    <location>
        <begin position="44"/>
        <end position="117"/>
    </location>
</feature>
<comment type="caution">
    <text evidence="2">The sequence shown here is derived from an EMBL/GenBank/DDBJ whole genome shotgun (WGS) entry which is preliminary data.</text>
</comment>
<sequence>MIQKYFFIVFILMGIAVISCRQDDDLSSEKNTKDFFEKKTLKEDEIQNAANRDSTNIDPKEPPKNGTHWKIGDSINVSEDPTEPPKSGTHWKIGDTIEISTDPTEPPKSGTHWKIGK</sequence>
<dbReference type="RefSeq" id="WP_264749382.1">
    <property type="nucleotide sequence ID" value="NZ_JAPDHW010000003.1"/>
</dbReference>
<name>A0ABT3HWH9_9FLAO</name>